<proteinExistence type="inferred from homology"/>
<dbReference type="GO" id="GO:0009253">
    <property type="term" value="P:peptidoglycan catabolic process"/>
    <property type="evidence" value="ECO:0007669"/>
    <property type="project" value="InterPro"/>
</dbReference>
<sequence>MHFTLPAAVLALAIATASATTGFDAIQPMSQATFTCLYNSGYRFFIARVWESIGNYDETGIANIKHARAAGWQYVDGYIFPCLRSGCAAPANQVEATINKLRAEGAQIGMIWLDIERLNWPADHNSNRNFILAMANEAERMGVKVGIYSNNNNWQAIVGLDWTGVSKYPLWWANYNGEQNYNHFVPFGGWSKPSIHQYDGSVNGPCGVNMDQNWY</sequence>
<dbReference type="PANTHER" id="PTHR23208">
    <property type="entry name" value="LYSOZYME PROTEIN"/>
    <property type="match status" value="1"/>
</dbReference>
<keyword evidence="2 3" id="KW-0732">Signal</keyword>
<accession>A0A7E4UZD2</accession>
<dbReference type="InterPro" id="IPR002053">
    <property type="entry name" value="Glyco_hydro_25"/>
</dbReference>
<evidence type="ECO:0000256" key="2">
    <source>
        <dbReference type="ARBA" id="ARBA00022729"/>
    </source>
</evidence>
<dbReference type="GO" id="GO:0003796">
    <property type="term" value="F:lysozyme activity"/>
    <property type="evidence" value="ECO:0007669"/>
    <property type="project" value="InterPro"/>
</dbReference>
<reference evidence="4" key="1">
    <citation type="journal article" date="2013" name="Genetics">
        <title>The draft genome and transcriptome of Panagrellus redivivus are shaped by the harsh demands of a free-living lifestyle.</title>
        <authorList>
            <person name="Srinivasan J."/>
            <person name="Dillman A.R."/>
            <person name="Macchietto M.G."/>
            <person name="Heikkinen L."/>
            <person name="Lakso M."/>
            <person name="Fracchia K.M."/>
            <person name="Antoshechkin I."/>
            <person name="Mortazavi A."/>
            <person name="Wong G."/>
            <person name="Sternberg P.W."/>
        </authorList>
    </citation>
    <scope>NUCLEOTIDE SEQUENCE [LARGE SCALE GENOMIC DNA]</scope>
    <source>
        <strain evidence="4">MT8872</strain>
    </source>
</reference>
<dbReference type="Pfam" id="PF01183">
    <property type="entry name" value="Glyco_hydro_25"/>
    <property type="match status" value="1"/>
</dbReference>
<dbReference type="GO" id="GO:0045087">
    <property type="term" value="P:innate immune response"/>
    <property type="evidence" value="ECO:0007669"/>
    <property type="project" value="TreeGrafter"/>
</dbReference>
<dbReference type="InterPro" id="IPR017853">
    <property type="entry name" value="GH"/>
</dbReference>
<dbReference type="FunFam" id="3.20.20.80:FF:000134">
    <property type="entry name" value="Glycoside hydrolase"/>
    <property type="match status" value="1"/>
</dbReference>
<dbReference type="InterPro" id="IPR051595">
    <property type="entry name" value="GH25_Enzymes"/>
</dbReference>
<protein>
    <submittedName>
        <fullName evidence="5">Glycosyl hydrolase family 25</fullName>
    </submittedName>
</protein>
<evidence type="ECO:0000313" key="4">
    <source>
        <dbReference type="Proteomes" id="UP000492821"/>
    </source>
</evidence>
<dbReference type="AlphaFoldDB" id="A0A7E4UZD2"/>
<evidence type="ECO:0000256" key="3">
    <source>
        <dbReference type="SAM" id="SignalP"/>
    </source>
</evidence>
<dbReference type="WBParaSite" id="Pan_g14526.t1">
    <property type="protein sequence ID" value="Pan_g14526.t1"/>
    <property type="gene ID" value="Pan_g14526"/>
</dbReference>
<dbReference type="SUPFAM" id="SSF51445">
    <property type="entry name" value="(Trans)glycosidases"/>
    <property type="match status" value="1"/>
</dbReference>
<organism evidence="4 5">
    <name type="scientific">Panagrellus redivivus</name>
    <name type="common">Microworm</name>
    <dbReference type="NCBI Taxonomy" id="6233"/>
    <lineage>
        <taxon>Eukaryota</taxon>
        <taxon>Metazoa</taxon>
        <taxon>Ecdysozoa</taxon>
        <taxon>Nematoda</taxon>
        <taxon>Chromadorea</taxon>
        <taxon>Rhabditida</taxon>
        <taxon>Tylenchina</taxon>
        <taxon>Panagrolaimomorpha</taxon>
        <taxon>Panagrolaimoidea</taxon>
        <taxon>Panagrolaimidae</taxon>
        <taxon>Panagrellus</taxon>
    </lineage>
</organism>
<dbReference type="PROSITE" id="PS51904">
    <property type="entry name" value="GLYCOSYL_HYDROL_F25_2"/>
    <property type="match status" value="1"/>
</dbReference>
<comment type="similarity">
    <text evidence="1">Belongs to the glycosyl hydrolase 25 family.</text>
</comment>
<keyword evidence="4" id="KW-1185">Reference proteome</keyword>
<dbReference type="PANTHER" id="PTHR23208:SF36">
    <property type="entry name" value="LYSOZYME-RELATED"/>
    <property type="match status" value="1"/>
</dbReference>
<dbReference type="Gene3D" id="3.20.20.80">
    <property type="entry name" value="Glycosidases"/>
    <property type="match status" value="1"/>
</dbReference>
<feature type="chain" id="PRO_5028961187" evidence="3">
    <location>
        <begin position="20"/>
        <end position="215"/>
    </location>
</feature>
<dbReference type="GO" id="GO:0007165">
    <property type="term" value="P:signal transduction"/>
    <property type="evidence" value="ECO:0007669"/>
    <property type="project" value="TreeGrafter"/>
</dbReference>
<feature type="signal peptide" evidence="3">
    <location>
        <begin position="1"/>
        <end position="19"/>
    </location>
</feature>
<evidence type="ECO:0000313" key="5">
    <source>
        <dbReference type="WBParaSite" id="Pan_g14526.t1"/>
    </source>
</evidence>
<reference evidence="5" key="2">
    <citation type="submission" date="2020-10" db="UniProtKB">
        <authorList>
            <consortium name="WormBaseParasite"/>
        </authorList>
    </citation>
    <scope>IDENTIFICATION</scope>
</reference>
<evidence type="ECO:0000256" key="1">
    <source>
        <dbReference type="ARBA" id="ARBA00010646"/>
    </source>
</evidence>
<dbReference type="CDD" id="cd06416">
    <property type="entry name" value="GH25_Lys1-like"/>
    <property type="match status" value="1"/>
</dbReference>
<name>A0A7E4UZD2_PANRE</name>
<dbReference type="GO" id="GO:0016998">
    <property type="term" value="P:cell wall macromolecule catabolic process"/>
    <property type="evidence" value="ECO:0007669"/>
    <property type="project" value="InterPro"/>
</dbReference>
<dbReference type="Proteomes" id="UP000492821">
    <property type="component" value="Unassembled WGS sequence"/>
</dbReference>